<dbReference type="OrthoDB" id="105697at2157"/>
<reference evidence="3" key="1">
    <citation type="journal article" date="2012" name="Appl. Environ. Microbiol.">
        <title>Identification of the haloarchaeal phasin (PhaP) that functions in polyhydroxyalkanoate accumulation and granule formation in Haloferax mediterranei.</title>
        <authorList>
            <person name="Cai S."/>
            <person name="Cai L."/>
            <person name="Liu H."/>
            <person name="Liu X."/>
            <person name="Han J."/>
            <person name="Zhou J."/>
            <person name="Xiang H."/>
        </authorList>
    </citation>
    <scope>NUCLEOTIDE SEQUENCE</scope>
    <source>
        <strain evidence="3">CGMCC 1.2087</strain>
    </source>
</reference>
<dbReference type="PRINTS" id="PR01438">
    <property type="entry name" value="UNVRSLSTRESS"/>
</dbReference>
<sequence length="151" mass="16766">MYEAILVPTDGSDGTEEAIEHAIDLAGKYDAELHAIYVIETHDITWVDQAGDIREKLEARGERAVNNVLERAESADIEDIETSIIEGKTYRAILTYVDDRDIDLVVMGTHGRTGLDRYLLGSVTEKIVRLSDIPVLTVPLAREGEKEASRV</sequence>
<dbReference type="EMBL" id="CP039140">
    <property type="protein sequence ID" value="QCQ76745.1"/>
    <property type="molecule type" value="Genomic_DNA"/>
</dbReference>
<reference evidence="3 6" key="2">
    <citation type="journal article" date="2012" name="J. Bacteriol.">
        <title>Complete genome sequence of the metabolically versatile halophilic archaeon Haloferax mediterranei, a poly(3-hydroxybutyrate-co-3-hydroxyvalerate) producer.</title>
        <authorList>
            <person name="Han J."/>
            <person name="Zhang F."/>
            <person name="Hou J."/>
            <person name="Liu X."/>
            <person name="Li M."/>
            <person name="Liu H."/>
            <person name="Cai L."/>
            <person name="Zhang B."/>
            <person name="Chen Y."/>
            <person name="Zhou J."/>
            <person name="Hu S."/>
            <person name="Xiang H."/>
        </authorList>
    </citation>
    <scope>NUCLEOTIDE SEQUENCE [LARGE SCALE GENOMIC DNA]</scope>
    <source>
        <strain evidence="6">ATCC 33500 / DSM 1411 / JCM 8866 / NBRC 14739 / NCIMB 2177 / R-4</strain>
        <strain evidence="3">CGMCC 1.2087</strain>
        <plasmid evidence="6">pHM500</plasmid>
    </source>
</reference>
<dbReference type="InterPro" id="IPR006015">
    <property type="entry name" value="Universal_stress_UspA"/>
</dbReference>
<dbReference type="PANTHER" id="PTHR46268">
    <property type="entry name" value="STRESS RESPONSE PROTEIN NHAX"/>
    <property type="match status" value="1"/>
</dbReference>
<dbReference type="InterPro" id="IPR014729">
    <property type="entry name" value="Rossmann-like_a/b/a_fold"/>
</dbReference>
<evidence type="ECO:0000313" key="4">
    <source>
        <dbReference type="EMBL" id="ELZ97072.1"/>
    </source>
</evidence>
<dbReference type="KEGG" id="hme:HFX_6010"/>
<geneLocation type="plasmid" evidence="5 8">
    <name>pHME505</name>
</geneLocation>
<dbReference type="Pfam" id="PF00582">
    <property type="entry name" value="Usp"/>
    <property type="match status" value="1"/>
</dbReference>
<reference evidence="5 8" key="5">
    <citation type="submission" date="2019-04" db="EMBL/GenBank/DDBJ databases">
        <title>Methylomes of two halophilic Archaea, Haloarcula marismortui and Haloferax mediterranei.</title>
        <authorList>
            <person name="DasSarma S."/>
            <person name="DasSarma P."/>
            <person name="DasSarma S."/>
            <person name="Fomenkov A."/>
            <person name="Vincze T."/>
            <person name="Anton B.P."/>
            <person name="Roberts R.J."/>
        </authorList>
    </citation>
    <scope>NUCLEOTIDE SEQUENCE [LARGE SCALE GENOMIC DNA]</scope>
    <source>
        <strain evidence="5">ATCC 33500</strain>
        <strain evidence="8">ATCC 33500 / DSM 1411 / JCM 8866 / NBRC 14739 / NCIMB 2177 / R-4</strain>
        <plasmid evidence="5 8">pHME505</plasmid>
    </source>
</reference>
<evidence type="ECO:0000256" key="1">
    <source>
        <dbReference type="ARBA" id="ARBA00008791"/>
    </source>
</evidence>
<dbReference type="AlphaFoldDB" id="I3RA78"/>
<protein>
    <submittedName>
        <fullName evidence="3">Stress response protein</fullName>
    </submittedName>
    <submittedName>
        <fullName evidence="5">Universal stress protein</fullName>
    </submittedName>
</protein>
<comment type="similarity">
    <text evidence="1">Belongs to the universal stress protein A family.</text>
</comment>
<name>I3RA78_HALMT</name>
<dbReference type="PATRIC" id="fig|523841.21.peg.3448"/>
<dbReference type="PIRSF" id="PIRSF006276">
    <property type="entry name" value="UspA"/>
    <property type="match status" value="1"/>
</dbReference>
<dbReference type="EMBL" id="CP001871">
    <property type="protein sequence ID" value="AFK21138.1"/>
    <property type="molecule type" value="Genomic_DNA"/>
</dbReference>
<evidence type="ECO:0000259" key="2">
    <source>
        <dbReference type="Pfam" id="PF00582"/>
    </source>
</evidence>
<accession>I3RA78</accession>
<dbReference type="RefSeq" id="WP_004060612.1">
    <property type="nucleotide sequence ID" value="NC_017944.1"/>
</dbReference>
<organism evidence="3 6">
    <name type="scientific">Haloferax mediterranei (strain ATCC 33500 / DSM 1411 / JCM 8866 / NBRC 14739 / NCIMB 2177 / R-4)</name>
    <name type="common">Halobacterium mediterranei</name>
    <dbReference type="NCBI Taxonomy" id="523841"/>
    <lineage>
        <taxon>Archaea</taxon>
        <taxon>Methanobacteriati</taxon>
        <taxon>Methanobacteriota</taxon>
        <taxon>Stenosarchaea group</taxon>
        <taxon>Halobacteria</taxon>
        <taxon>Halobacteriales</taxon>
        <taxon>Haloferacaceae</taxon>
        <taxon>Haloferax</taxon>
    </lineage>
</organism>
<reference evidence="4 7" key="3">
    <citation type="journal article" date="2014" name="PLoS Genet.">
        <title>Phylogenetically driven sequencing of extremely halophilic archaea reveals strategies for static and dynamic osmo-response.</title>
        <authorList>
            <person name="Becker E.A."/>
            <person name="Seitzer P.M."/>
            <person name="Tritt A."/>
            <person name="Larsen D."/>
            <person name="Krusor M."/>
            <person name="Yao A.I."/>
            <person name="Wu D."/>
            <person name="Madern D."/>
            <person name="Eisen J.A."/>
            <person name="Darling A.E."/>
            <person name="Facciotti M.T."/>
        </authorList>
    </citation>
    <scope>NUCLEOTIDE SEQUENCE [LARGE SCALE GENOMIC DNA]</scope>
    <source>
        <strain evidence="4">ATCC 33500</strain>
        <strain evidence="7">ATCC 33500 / DSM 1411 / JCM 8866 / NBRC 14739 / NCIMB 2177 / R-4</strain>
    </source>
</reference>
<dbReference type="HOGENOM" id="CLU_049301_11_0_2"/>
<dbReference type="Proteomes" id="UP000006469">
    <property type="component" value="Plasmid pHM500"/>
</dbReference>
<keyword evidence="7" id="KW-1185">Reference proteome</keyword>
<dbReference type="InterPro" id="IPR006016">
    <property type="entry name" value="UspA"/>
</dbReference>
<dbReference type="EMBL" id="AOLO01000015">
    <property type="protein sequence ID" value="ELZ97072.1"/>
    <property type="molecule type" value="Genomic_DNA"/>
</dbReference>
<evidence type="ECO:0000313" key="8">
    <source>
        <dbReference type="Proteomes" id="UP000299011"/>
    </source>
</evidence>
<reference evidence="3" key="4">
    <citation type="submission" date="2014-05" db="EMBL/GenBank/DDBJ databases">
        <authorList>
            <person name="Wang L."/>
            <person name="Yang H."/>
            <person name="Xiang H."/>
        </authorList>
    </citation>
    <scope>NUCLEOTIDE SEQUENCE</scope>
    <source>
        <strain evidence="3">CGMCC 1.2087</strain>
        <plasmid evidence="3">pHM500</plasmid>
    </source>
</reference>
<dbReference type="CDD" id="cd00293">
    <property type="entry name" value="USP-like"/>
    <property type="match status" value="1"/>
</dbReference>
<dbReference type="SUPFAM" id="SSF52402">
    <property type="entry name" value="Adenine nucleotide alpha hydrolases-like"/>
    <property type="match status" value="1"/>
</dbReference>
<geneLocation type="plasmid" evidence="3 6">
    <name>pHM500</name>
</geneLocation>
<dbReference type="GeneID" id="40157848"/>
<dbReference type="Proteomes" id="UP000299011">
    <property type="component" value="Plasmid pHME505"/>
</dbReference>
<keyword evidence="3" id="KW-0614">Plasmid</keyword>
<evidence type="ECO:0000313" key="5">
    <source>
        <dbReference type="EMBL" id="QCQ76745.1"/>
    </source>
</evidence>
<dbReference type="Proteomes" id="UP000011603">
    <property type="component" value="Unassembled WGS sequence"/>
</dbReference>
<evidence type="ECO:0000313" key="6">
    <source>
        <dbReference type="Proteomes" id="UP000006469"/>
    </source>
</evidence>
<evidence type="ECO:0000313" key="3">
    <source>
        <dbReference type="EMBL" id="AFK21138.1"/>
    </source>
</evidence>
<gene>
    <name evidence="3" type="primary">usp</name>
    <name evidence="3" type="ordered locus">HFX_6010</name>
    <name evidence="4" type="ORF">C439_17158</name>
    <name evidence="5" type="ORF">E6P09_15485</name>
</gene>
<evidence type="ECO:0000313" key="7">
    <source>
        <dbReference type="Proteomes" id="UP000011603"/>
    </source>
</evidence>
<dbReference type="Gene3D" id="3.40.50.620">
    <property type="entry name" value="HUPs"/>
    <property type="match status" value="1"/>
</dbReference>
<feature type="domain" description="UspA" evidence="2">
    <location>
        <begin position="1"/>
        <end position="139"/>
    </location>
</feature>
<dbReference type="PANTHER" id="PTHR46268:SF6">
    <property type="entry name" value="UNIVERSAL STRESS PROTEIN UP12"/>
    <property type="match status" value="1"/>
</dbReference>
<proteinExistence type="inferred from homology"/>